<feature type="non-terminal residue" evidence="1">
    <location>
        <position position="126"/>
    </location>
</feature>
<feature type="non-terminal residue" evidence="1">
    <location>
        <position position="1"/>
    </location>
</feature>
<name>A0A0B2S065_GLYSO</name>
<accession>A0A0B2S065</accession>
<proteinExistence type="predicted"/>
<reference evidence="1" key="1">
    <citation type="submission" date="2014-07" db="EMBL/GenBank/DDBJ databases">
        <title>Identification of a novel salt tolerance gene in wild soybean by whole-genome sequencing.</title>
        <authorList>
            <person name="Lam H.-M."/>
            <person name="Qi X."/>
            <person name="Li M.-W."/>
            <person name="Liu X."/>
            <person name="Xie M."/>
            <person name="Ni M."/>
            <person name="Xu X."/>
        </authorList>
    </citation>
    <scope>NUCLEOTIDE SEQUENCE [LARGE SCALE GENOMIC DNA]</scope>
    <source>
        <tissue evidence="1">Root</tissue>
    </source>
</reference>
<evidence type="ECO:0000313" key="1">
    <source>
        <dbReference type="EMBL" id="KHN40116.1"/>
    </source>
</evidence>
<dbReference type="AlphaFoldDB" id="A0A0B2S065"/>
<organism evidence="1">
    <name type="scientific">Glycine soja</name>
    <name type="common">Wild soybean</name>
    <dbReference type="NCBI Taxonomy" id="3848"/>
    <lineage>
        <taxon>Eukaryota</taxon>
        <taxon>Viridiplantae</taxon>
        <taxon>Streptophyta</taxon>
        <taxon>Embryophyta</taxon>
        <taxon>Tracheophyta</taxon>
        <taxon>Spermatophyta</taxon>
        <taxon>Magnoliopsida</taxon>
        <taxon>eudicotyledons</taxon>
        <taxon>Gunneridae</taxon>
        <taxon>Pentapetalae</taxon>
        <taxon>rosids</taxon>
        <taxon>fabids</taxon>
        <taxon>Fabales</taxon>
        <taxon>Fabaceae</taxon>
        <taxon>Papilionoideae</taxon>
        <taxon>50 kb inversion clade</taxon>
        <taxon>NPAAA clade</taxon>
        <taxon>indigoferoid/millettioid clade</taxon>
        <taxon>Phaseoleae</taxon>
        <taxon>Glycine</taxon>
        <taxon>Glycine subgen. Soja</taxon>
    </lineage>
</organism>
<dbReference type="Proteomes" id="UP000053555">
    <property type="component" value="Unassembled WGS sequence"/>
</dbReference>
<gene>
    <name evidence="1" type="ORF">glysoja_044764</name>
</gene>
<sequence>LSQDEVSLKKSLQDQLWNAAYAFESMLRQKARVKWLKEGDNNSNYFHRLINHRRRQNVIQGLLIDGVFSKENYTRPTLDGVQFPSLGQREKESLVARFSELDIKLAVWDCGGDKSPGPDGLNFNFI</sequence>
<protein>
    <submittedName>
        <fullName evidence="1">Uncharacterized protein</fullName>
    </submittedName>
</protein>
<dbReference type="EMBL" id="KN645957">
    <property type="protein sequence ID" value="KHN40116.1"/>
    <property type="molecule type" value="Genomic_DNA"/>
</dbReference>